<keyword evidence="2" id="KW-1185">Reference proteome</keyword>
<proteinExistence type="predicted"/>
<accession>A0A9D4M8C8</accession>
<gene>
    <name evidence="1" type="ORF">DPMN_035990</name>
</gene>
<dbReference type="Proteomes" id="UP000828390">
    <property type="component" value="Unassembled WGS sequence"/>
</dbReference>
<organism evidence="1 2">
    <name type="scientific">Dreissena polymorpha</name>
    <name type="common">Zebra mussel</name>
    <name type="synonym">Mytilus polymorpha</name>
    <dbReference type="NCBI Taxonomy" id="45954"/>
    <lineage>
        <taxon>Eukaryota</taxon>
        <taxon>Metazoa</taxon>
        <taxon>Spiralia</taxon>
        <taxon>Lophotrochozoa</taxon>
        <taxon>Mollusca</taxon>
        <taxon>Bivalvia</taxon>
        <taxon>Autobranchia</taxon>
        <taxon>Heteroconchia</taxon>
        <taxon>Euheterodonta</taxon>
        <taxon>Imparidentia</taxon>
        <taxon>Neoheterodontei</taxon>
        <taxon>Myida</taxon>
        <taxon>Dreissenoidea</taxon>
        <taxon>Dreissenidae</taxon>
        <taxon>Dreissena</taxon>
    </lineage>
</organism>
<sequence length="103" mass="11785">MFLASRTSTTLENARVPRGMIHHARMKTLQQLTVESLKRRFNCLEGTQTTTVVLTYTLKINGDPFVTIITWERPAKTFSVGYWDIIFHAMPPIQATVIITTPY</sequence>
<evidence type="ECO:0000313" key="2">
    <source>
        <dbReference type="Proteomes" id="UP000828390"/>
    </source>
</evidence>
<reference evidence="1" key="1">
    <citation type="journal article" date="2019" name="bioRxiv">
        <title>The Genome of the Zebra Mussel, Dreissena polymorpha: A Resource for Invasive Species Research.</title>
        <authorList>
            <person name="McCartney M.A."/>
            <person name="Auch B."/>
            <person name="Kono T."/>
            <person name="Mallez S."/>
            <person name="Zhang Y."/>
            <person name="Obille A."/>
            <person name="Becker A."/>
            <person name="Abrahante J.E."/>
            <person name="Garbe J."/>
            <person name="Badalamenti J.P."/>
            <person name="Herman A."/>
            <person name="Mangelson H."/>
            <person name="Liachko I."/>
            <person name="Sullivan S."/>
            <person name="Sone E.D."/>
            <person name="Koren S."/>
            <person name="Silverstein K.A.T."/>
            <person name="Beckman K.B."/>
            <person name="Gohl D.M."/>
        </authorList>
    </citation>
    <scope>NUCLEOTIDE SEQUENCE</scope>
    <source>
        <strain evidence="1">Duluth1</strain>
        <tissue evidence="1">Whole animal</tissue>
    </source>
</reference>
<protein>
    <submittedName>
        <fullName evidence="1">Uncharacterized protein</fullName>
    </submittedName>
</protein>
<name>A0A9D4M8C8_DREPO</name>
<evidence type="ECO:0000313" key="1">
    <source>
        <dbReference type="EMBL" id="KAH3872767.1"/>
    </source>
</evidence>
<dbReference type="EMBL" id="JAIWYP010000002">
    <property type="protein sequence ID" value="KAH3872767.1"/>
    <property type="molecule type" value="Genomic_DNA"/>
</dbReference>
<dbReference type="AlphaFoldDB" id="A0A9D4M8C8"/>
<comment type="caution">
    <text evidence="1">The sequence shown here is derived from an EMBL/GenBank/DDBJ whole genome shotgun (WGS) entry which is preliminary data.</text>
</comment>
<reference evidence="1" key="2">
    <citation type="submission" date="2020-11" db="EMBL/GenBank/DDBJ databases">
        <authorList>
            <person name="McCartney M.A."/>
            <person name="Auch B."/>
            <person name="Kono T."/>
            <person name="Mallez S."/>
            <person name="Becker A."/>
            <person name="Gohl D.M."/>
            <person name="Silverstein K.A.T."/>
            <person name="Koren S."/>
            <person name="Bechman K.B."/>
            <person name="Herman A."/>
            <person name="Abrahante J.E."/>
            <person name="Garbe J."/>
        </authorList>
    </citation>
    <scope>NUCLEOTIDE SEQUENCE</scope>
    <source>
        <strain evidence="1">Duluth1</strain>
        <tissue evidence="1">Whole animal</tissue>
    </source>
</reference>